<evidence type="ECO:0000313" key="3">
    <source>
        <dbReference type="Proteomes" id="UP000652761"/>
    </source>
</evidence>
<dbReference type="Proteomes" id="UP000652761">
    <property type="component" value="Unassembled WGS sequence"/>
</dbReference>
<name>A0A843WV02_COLES</name>
<evidence type="ECO:0000313" key="2">
    <source>
        <dbReference type="EMBL" id="MQM11917.1"/>
    </source>
</evidence>
<evidence type="ECO:0000256" key="1">
    <source>
        <dbReference type="SAM" id="SignalP"/>
    </source>
</evidence>
<dbReference type="EMBL" id="NMUH01005144">
    <property type="protein sequence ID" value="MQM11917.1"/>
    <property type="molecule type" value="Genomic_DNA"/>
</dbReference>
<feature type="chain" id="PRO_5032891965" evidence="1">
    <location>
        <begin position="19"/>
        <end position="426"/>
    </location>
</feature>
<accession>A0A843WV02</accession>
<comment type="caution">
    <text evidence="2">The sequence shown here is derived from an EMBL/GenBank/DDBJ whole genome shotgun (WGS) entry which is preliminary data.</text>
</comment>
<keyword evidence="3" id="KW-1185">Reference proteome</keyword>
<reference evidence="2" key="1">
    <citation type="submission" date="2017-07" db="EMBL/GenBank/DDBJ databases">
        <title>Taro Niue Genome Assembly and Annotation.</title>
        <authorList>
            <person name="Atibalentja N."/>
            <person name="Keating K."/>
            <person name="Fields C.J."/>
        </authorList>
    </citation>
    <scope>NUCLEOTIDE SEQUENCE</scope>
    <source>
        <strain evidence="2">Niue_2</strain>
        <tissue evidence="2">Leaf</tissue>
    </source>
</reference>
<dbReference type="AlphaFoldDB" id="A0A843WV02"/>
<gene>
    <name evidence="2" type="ORF">Taro_044829</name>
</gene>
<proteinExistence type="predicted"/>
<feature type="signal peptide" evidence="1">
    <location>
        <begin position="1"/>
        <end position="18"/>
    </location>
</feature>
<protein>
    <submittedName>
        <fullName evidence="2">Uncharacterized protein</fullName>
    </submittedName>
</protein>
<organism evidence="2 3">
    <name type="scientific">Colocasia esculenta</name>
    <name type="common">Wild taro</name>
    <name type="synonym">Arum esculentum</name>
    <dbReference type="NCBI Taxonomy" id="4460"/>
    <lineage>
        <taxon>Eukaryota</taxon>
        <taxon>Viridiplantae</taxon>
        <taxon>Streptophyta</taxon>
        <taxon>Embryophyta</taxon>
        <taxon>Tracheophyta</taxon>
        <taxon>Spermatophyta</taxon>
        <taxon>Magnoliopsida</taxon>
        <taxon>Liliopsida</taxon>
        <taxon>Araceae</taxon>
        <taxon>Aroideae</taxon>
        <taxon>Colocasieae</taxon>
        <taxon>Colocasia</taxon>
    </lineage>
</organism>
<sequence length="426" mass="46257">MNIFLFSHWCFFSNFLSADYMRLNWRKGSRTLCLIRKYFMRALRDRVLRPKVLGLVFQSIVAVDSELVCAGGTIRLGERLLRGFSDDLEFVAHGLARFRREEAVRSTGNAKAAWFFAFFVLTDLSGCHGSPDGRILVAVGAAVALRGEVSLSSSSGGGAWWSGRRLMRSRSGAMGARRRWRARRECPFVVVWATLGWRIPSVNLPSDVATARRIATSEEASPQSDVTLSRRGWPFSGRAMCAGIGRRATALLGVSRRGVVRACWACLGFKPAPRAPVPEGVSPGDGRAQVTDLEQKVLVQCGPASPSHCLALRWFQSHVGRSGVGPQFGRTAVFVVVFLAAPNCCFDNPFLGAVYGGTVGCSSLTSVSRGDTWLFLPDLVEVCDVGACVVRLRSHMVALLLPHVFDSAGSAGVVVGLTRVVVEAFL</sequence>
<keyword evidence="1" id="KW-0732">Signal</keyword>